<name>A0ABU1ME38_9HYPH</name>
<protein>
    <submittedName>
        <fullName evidence="3">Uncharacterized protein YydD (DUF2326 family)</fullName>
    </submittedName>
</protein>
<sequence length="601" mass="68461">MLQLKKLYSEPAAFDPVEFSAGLNVILGERSLKSDKNNGVGKSLSIEFINFALLKGKSGSRVNKIPKSIFPETTVVCLDFMIDNVDYTIRRSIKDSEHPTITSEGSTTTFSKTDDALKFLATKLFGHLEGKHPSFRQLLGPLIRDEGSEFKSLVSCFDTRLRVPDDYTPHLYLFGVELDLYRDVRNILAGIDGVVEESKRVRESVKLLTKKDIEDARSDLNALSDEVAKINRSIEKLENTAGYDVVRDQMLEIEKEVEELRRRRNILNRKLIKLRPISSEYYLDNDEVGAFYDQMKAGLGDMIVRELNEVIGFKKKIEEFQNHLLNERSSTLQSEVVEITKTIDGLDQRYREYLSVIDRDGSLKNLKQTYAAAQKLADELGQLKSFLSRYDMLQLERKKLKIAKDTKLLELDGNIRDCSQTIKSFEDTVLSAHEFIQGNRKASFEVRTTPKKQIVDLHMRIDDDGSHSVDREKVFIYDICLLLNEDTKRRHLGLLIHDNIFEVDEDTLLRSLDFVVANTALSADQYIVTLNADRLATAEGQSWFKTLESCVVARYTKAKKVLEAGLSGTQMSQFTSLHFNSTQLASWFASFGSELRFFTGT</sequence>
<feature type="domain" description="DUF2326" evidence="2">
    <location>
        <begin position="435"/>
        <end position="541"/>
    </location>
</feature>
<evidence type="ECO:0000259" key="2">
    <source>
        <dbReference type="Pfam" id="PF10088"/>
    </source>
</evidence>
<dbReference type="Proteomes" id="UP001184614">
    <property type="component" value="Unassembled WGS sequence"/>
</dbReference>
<dbReference type="Pfam" id="PF10088">
    <property type="entry name" value="DUF2326"/>
    <property type="match status" value="1"/>
</dbReference>
<keyword evidence="4" id="KW-1185">Reference proteome</keyword>
<gene>
    <name evidence="3" type="ORF">J2782_004075</name>
</gene>
<evidence type="ECO:0000313" key="4">
    <source>
        <dbReference type="Proteomes" id="UP001184614"/>
    </source>
</evidence>
<keyword evidence="1" id="KW-0175">Coiled coil</keyword>
<accession>A0ABU1ME38</accession>
<dbReference type="InterPro" id="IPR027417">
    <property type="entry name" value="P-loop_NTPase"/>
</dbReference>
<proteinExistence type="predicted"/>
<reference evidence="3 4" key="1">
    <citation type="submission" date="2023-07" db="EMBL/GenBank/DDBJ databases">
        <title>Sorghum-associated microbial communities from plants grown in Nebraska, USA.</title>
        <authorList>
            <person name="Schachtman D."/>
        </authorList>
    </citation>
    <scope>NUCLEOTIDE SEQUENCE [LARGE SCALE GENOMIC DNA]</scope>
    <source>
        <strain evidence="3 4">DS1730</strain>
    </source>
</reference>
<dbReference type="InterPro" id="IPR018760">
    <property type="entry name" value="DUF2326"/>
</dbReference>
<dbReference type="EMBL" id="JAVDQT010000010">
    <property type="protein sequence ID" value="MDR6434324.1"/>
    <property type="molecule type" value="Genomic_DNA"/>
</dbReference>
<organism evidence="3 4">
    <name type="scientific">Brucella pseudogrignonensis</name>
    <dbReference type="NCBI Taxonomy" id="419475"/>
    <lineage>
        <taxon>Bacteria</taxon>
        <taxon>Pseudomonadati</taxon>
        <taxon>Pseudomonadota</taxon>
        <taxon>Alphaproteobacteria</taxon>
        <taxon>Hyphomicrobiales</taxon>
        <taxon>Brucellaceae</taxon>
        <taxon>Brucella/Ochrobactrum group</taxon>
        <taxon>Brucella</taxon>
    </lineage>
</organism>
<feature type="coiled-coil region" evidence="1">
    <location>
        <begin position="213"/>
        <end position="270"/>
    </location>
</feature>
<comment type="caution">
    <text evidence="3">The sequence shown here is derived from an EMBL/GenBank/DDBJ whole genome shotgun (WGS) entry which is preliminary data.</text>
</comment>
<dbReference type="Gene3D" id="3.40.50.300">
    <property type="entry name" value="P-loop containing nucleotide triphosphate hydrolases"/>
    <property type="match status" value="1"/>
</dbReference>
<evidence type="ECO:0000256" key="1">
    <source>
        <dbReference type="SAM" id="Coils"/>
    </source>
</evidence>
<dbReference type="RefSeq" id="WP_310015731.1">
    <property type="nucleotide sequence ID" value="NZ_JAVDQT010000010.1"/>
</dbReference>
<evidence type="ECO:0000313" key="3">
    <source>
        <dbReference type="EMBL" id="MDR6434324.1"/>
    </source>
</evidence>